<dbReference type="PANTHER" id="PTHR11202">
    <property type="entry name" value="SPROUTY-RELATED, EVH1 DOMAIN-CONTAINING PROTEIN FAMILY MEMBER"/>
    <property type="match status" value="1"/>
</dbReference>
<feature type="compositionally biased region" description="Gly residues" evidence="1">
    <location>
        <begin position="231"/>
        <end position="240"/>
    </location>
</feature>
<feature type="compositionally biased region" description="Basic and acidic residues" evidence="1">
    <location>
        <begin position="148"/>
        <end position="157"/>
    </location>
</feature>
<feature type="compositionally biased region" description="Pro residues" evidence="1">
    <location>
        <begin position="170"/>
        <end position="211"/>
    </location>
</feature>
<evidence type="ECO:0000256" key="1">
    <source>
        <dbReference type="SAM" id="MobiDB-lite"/>
    </source>
</evidence>
<dbReference type="SMART" id="SM00461">
    <property type="entry name" value="WH1"/>
    <property type="match status" value="1"/>
</dbReference>
<proteinExistence type="predicted"/>
<protein>
    <submittedName>
        <fullName evidence="2">Uncharacterized protein</fullName>
    </submittedName>
</protein>
<comment type="caution">
    <text evidence="2">The sequence shown here is derived from an EMBL/GenBank/DDBJ whole genome shotgun (WGS) entry which is preliminary data.</text>
</comment>
<organism evidence="2 3">
    <name type="scientific">Paramuricea clavata</name>
    <name type="common">Red gorgonian</name>
    <name type="synonym">Violescent sea-whip</name>
    <dbReference type="NCBI Taxonomy" id="317549"/>
    <lineage>
        <taxon>Eukaryota</taxon>
        <taxon>Metazoa</taxon>
        <taxon>Cnidaria</taxon>
        <taxon>Anthozoa</taxon>
        <taxon>Octocorallia</taxon>
        <taxon>Malacalcyonacea</taxon>
        <taxon>Plexauridae</taxon>
        <taxon>Paramuricea</taxon>
    </lineage>
</organism>
<dbReference type="Gene3D" id="2.30.29.30">
    <property type="entry name" value="Pleckstrin-homology domain (PH domain)/Phosphotyrosine-binding domain (PTB)"/>
    <property type="match status" value="1"/>
</dbReference>
<dbReference type="InterPro" id="IPR011993">
    <property type="entry name" value="PH-like_dom_sf"/>
</dbReference>
<dbReference type="Proteomes" id="UP001152795">
    <property type="component" value="Unassembled WGS sequence"/>
</dbReference>
<dbReference type="EMBL" id="CACRXK020011283">
    <property type="protein sequence ID" value="CAB4021134.1"/>
    <property type="molecule type" value="Genomic_DNA"/>
</dbReference>
<gene>
    <name evidence="2" type="ORF">PACLA_8A060440</name>
</gene>
<sequence>MSEVSTVKSRASVMMYNNEKKAWEPAEGVRGMSHVQVYHHEGNNTFRIVGRSMTDHQVVVINCSIIRNMKYNAATPTFHQWRDQRQVYGLNFHSKDDAAQFKDAVDEALDTLNAASQPQRSHTQQYVPQNTPKNWQNRYPSQNDAAEEAQREPEKPKTVSSSISITPSAPAAPTPPAAPPGPPQPPAAPPTPTPPAAPPAPAAPAAPPAPPMAGGGVPAPPPPPPPPPSGGSAGGGGGGSLAQQIAAAKLKKAQEQPKPEPKQSRGGGSGGDMMAEMQRKLAARKAKEGGDEPAPARNHMPAVESRSEPRADRTPSGTICDGV</sequence>
<feature type="compositionally biased region" description="Basic and acidic residues" evidence="1">
    <location>
        <begin position="252"/>
        <end position="263"/>
    </location>
</feature>
<reference evidence="2" key="1">
    <citation type="submission" date="2020-04" db="EMBL/GenBank/DDBJ databases">
        <authorList>
            <person name="Alioto T."/>
            <person name="Alioto T."/>
            <person name="Gomez Garrido J."/>
        </authorList>
    </citation>
    <scope>NUCLEOTIDE SEQUENCE</scope>
    <source>
        <strain evidence="2">A484AB</strain>
    </source>
</reference>
<dbReference type="SUPFAM" id="SSF50729">
    <property type="entry name" value="PH domain-like"/>
    <property type="match status" value="1"/>
</dbReference>
<keyword evidence="3" id="KW-1185">Reference proteome</keyword>
<evidence type="ECO:0000313" key="2">
    <source>
        <dbReference type="EMBL" id="CAB4021134.1"/>
    </source>
</evidence>
<feature type="compositionally biased region" description="Polar residues" evidence="1">
    <location>
        <begin position="115"/>
        <end position="144"/>
    </location>
</feature>
<dbReference type="Pfam" id="PF00568">
    <property type="entry name" value="WH1"/>
    <property type="match status" value="1"/>
</dbReference>
<dbReference type="PROSITE" id="PS50229">
    <property type="entry name" value="WH1"/>
    <property type="match status" value="1"/>
</dbReference>
<name>A0A7D9KYK9_PARCT</name>
<dbReference type="InterPro" id="IPR000697">
    <property type="entry name" value="WH1/EVH1_dom"/>
</dbReference>
<feature type="region of interest" description="Disordered" evidence="1">
    <location>
        <begin position="115"/>
        <end position="323"/>
    </location>
</feature>
<accession>A0A7D9KYK9</accession>
<dbReference type="PANTHER" id="PTHR11202:SF22">
    <property type="entry name" value="PROTEIN ENABLED"/>
    <property type="match status" value="1"/>
</dbReference>
<dbReference type="AlphaFoldDB" id="A0A7D9KYK9"/>
<dbReference type="OrthoDB" id="31170at2759"/>
<feature type="compositionally biased region" description="Pro residues" evidence="1">
    <location>
        <begin position="218"/>
        <end position="229"/>
    </location>
</feature>
<evidence type="ECO:0000313" key="3">
    <source>
        <dbReference type="Proteomes" id="UP001152795"/>
    </source>
</evidence>
<dbReference type="CDD" id="cd01207">
    <property type="entry name" value="EVH1_Ena_VASP-like"/>
    <property type="match status" value="1"/>
</dbReference>